<organism evidence="2 3">
    <name type="scientific">Candidatus Muproteobacteria bacterium RIFCSPLOWO2_01_FULL_60_18</name>
    <dbReference type="NCBI Taxonomy" id="1817768"/>
    <lineage>
        <taxon>Bacteria</taxon>
        <taxon>Pseudomonadati</taxon>
        <taxon>Pseudomonadota</taxon>
        <taxon>Candidatus Muproteobacteria</taxon>
    </lineage>
</organism>
<name>A0A1F6U3F1_9PROT</name>
<feature type="non-terminal residue" evidence="2">
    <location>
        <position position="384"/>
    </location>
</feature>
<evidence type="ECO:0000313" key="3">
    <source>
        <dbReference type="Proteomes" id="UP000179037"/>
    </source>
</evidence>
<dbReference type="InterPro" id="IPR019734">
    <property type="entry name" value="TPR_rpt"/>
</dbReference>
<dbReference type="InterPro" id="IPR011990">
    <property type="entry name" value="TPR-like_helical_dom_sf"/>
</dbReference>
<keyword evidence="1" id="KW-0802">TPR repeat</keyword>
<accession>A0A1F6U3F1</accession>
<dbReference type="Proteomes" id="UP000179037">
    <property type="component" value="Unassembled WGS sequence"/>
</dbReference>
<feature type="repeat" description="TPR" evidence="1">
    <location>
        <begin position="172"/>
        <end position="205"/>
    </location>
</feature>
<proteinExistence type="predicted"/>
<comment type="caution">
    <text evidence="2">The sequence shown here is derived from an EMBL/GenBank/DDBJ whole genome shotgun (WGS) entry which is preliminary data.</text>
</comment>
<sequence>MRARRGIVTFPLLAGPLFAAMLLFAGCATYSDSFSVIENDMAAQRFEAALQELERQRHPARDQVVYLLNKAMLERMKGDFTVSNRTFEAAKSRMEELYGLSLREQALSVVVNDATRSYAGEEFERVLVHLYIALNYLQLGDLTNARVEALQVDERLREITQKLPQNRYTEDALARYLTGMIYEERGEYSDAMIAYRKAYEAYREYRRKYFVDIPDTLKRDLLRLAQQMGLTGEMQQYQNEFHITHWMSTAELAQQGELVFLLHDGLAPIKREHAVTVVDPASGHLVRIAVPYYETRPTPVNRVRVMAGSSVASAEVAEDISAIAFKDLETKMPAITARALARAVLKAQMAKAARENARQQNQNNAGAAVAAMAVEIAGVVTERA</sequence>
<gene>
    <name evidence="2" type="ORF">A3A87_00560</name>
</gene>
<evidence type="ECO:0000313" key="2">
    <source>
        <dbReference type="EMBL" id="OGI51905.1"/>
    </source>
</evidence>
<protein>
    <submittedName>
        <fullName evidence="2">Uncharacterized protein</fullName>
    </submittedName>
</protein>
<evidence type="ECO:0000256" key="1">
    <source>
        <dbReference type="PROSITE-ProRule" id="PRU00339"/>
    </source>
</evidence>
<reference evidence="2 3" key="1">
    <citation type="journal article" date="2016" name="Nat. Commun.">
        <title>Thousands of microbial genomes shed light on interconnected biogeochemical processes in an aquifer system.</title>
        <authorList>
            <person name="Anantharaman K."/>
            <person name="Brown C.T."/>
            <person name="Hug L.A."/>
            <person name="Sharon I."/>
            <person name="Castelle C.J."/>
            <person name="Probst A.J."/>
            <person name="Thomas B.C."/>
            <person name="Singh A."/>
            <person name="Wilkins M.J."/>
            <person name="Karaoz U."/>
            <person name="Brodie E.L."/>
            <person name="Williams K.H."/>
            <person name="Hubbard S.S."/>
            <person name="Banfield J.F."/>
        </authorList>
    </citation>
    <scope>NUCLEOTIDE SEQUENCE [LARGE SCALE GENOMIC DNA]</scope>
</reference>
<dbReference type="STRING" id="1817768.A3A87_00560"/>
<dbReference type="PROSITE" id="PS50005">
    <property type="entry name" value="TPR"/>
    <property type="match status" value="1"/>
</dbReference>
<dbReference type="AlphaFoldDB" id="A0A1F6U3F1"/>
<dbReference type="SUPFAM" id="SSF48452">
    <property type="entry name" value="TPR-like"/>
    <property type="match status" value="1"/>
</dbReference>
<dbReference type="Gene3D" id="1.25.40.10">
    <property type="entry name" value="Tetratricopeptide repeat domain"/>
    <property type="match status" value="1"/>
</dbReference>
<dbReference type="EMBL" id="MFTC01000030">
    <property type="protein sequence ID" value="OGI51905.1"/>
    <property type="molecule type" value="Genomic_DNA"/>
</dbReference>
<dbReference type="PROSITE" id="PS51257">
    <property type="entry name" value="PROKAR_LIPOPROTEIN"/>
    <property type="match status" value="1"/>
</dbReference>